<reference evidence="3" key="1">
    <citation type="journal article" date="2019" name="Int. J. Syst. Evol. Microbiol.">
        <title>The Global Catalogue of Microorganisms (GCM) 10K type strain sequencing project: providing services to taxonomists for standard genome sequencing and annotation.</title>
        <authorList>
            <consortium name="The Broad Institute Genomics Platform"/>
            <consortium name="The Broad Institute Genome Sequencing Center for Infectious Disease"/>
            <person name="Wu L."/>
            <person name="Ma J."/>
        </authorList>
    </citation>
    <scope>NUCLEOTIDE SEQUENCE [LARGE SCALE GENOMIC DNA]</scope>
    <source>
        <strain evidence="3">CGMCC 1.12859</strain>
    </source>
</reference>
<evidence type="ECO:0000313" key="2">
    <source>
        <dbReference type="EMBL" id="MFC7183714.1"/>
    </source>
</evidence>
<name>A0ABW2G2P2_9ACTN</name>
<accession>A0ABW2G2P2</accession>
<dbReference type="PANTHER" id="PTHR36440">
    <property type="entry name" value="PUTATIVE (AFU_ORTHOLOGUE AFUA_8G07350)-RELATED"/>
    <property type="match status" value="1"/>
</dbReference>
<keyword evidence="3" id="KW-1185">Reference proteome</keyword>
<feature type="domain" description="Cupin type-2" evidence="1">
    <location>
        <begin position="38"/>
        <end position="103"/>
    </location>
</feature>
<evidence type="ECO:0000313" key="3">
    <source>
        <dbReference type="Proteomes" id="UP001596435"/>
    </source>
</evidence>
<dbReference type="Proteomes" id="UP001596435">
    <property type="component" value="Unassembled WGS sequence"/>
</dbReference>
<dbReference type="EMBL" id="JBHTAJ010000076">
    <property type="protein sequence ID" value="MFC7183714.1"/>
    <property type="molecule type" value="Genomic_DNA"/>
</dbReference>
<comment type="caution">
    <text evidence="2">The sequence shown here is derived from an EMBL/GenBank/DDBJ whole genome shotgun (WGS) entry which is preliminary data.</text>
</comment>
<dbReference type="RefSeq" id="WP_345709981.1">
    <property type="nucleotide sequence ID" value="NZ_BAABKV010000001.1"/>
</dbReference>
<dbReference type="InterPro" id="IPR013096">
    <property type="entry name" value="Cupin_2"/>
</dbReference>
<dbReference type="Pfam" id="PF07883">
    <property type="entry name" value="Cupin_2"/>
    <property type="match status" value="1"/>
</dbReference>
<dbReference type="PANTHER" id="PTHR36440:SF1">
    <property type="entry name" value="PUTATIVE (AFU_ORTHOLOGUE AFUA_8G07350)-RELATED"/>
    <property type="match status" value="1"/>
</dbReference>
<gene>
    <name evidence="2" type="ORF">ACFQMG_29630</name>
</gene>
<proteinExistence type="predicted"/>
<dbReference type="InterPro" id="IPR011051">
    <property type="entry name" value="RmlC_Cupin_sf"/>
</dbReference>
<sequence>MPYLAQPDQQQTLEWIGGGHFTVLLDSAATEGQLSVGRFDLQKGEAPPIHLHTREDEMFLLLKGEALVWVGDERHELSEGGVVYLPRNIPHGYRITSDRADLLLMTTPAGIEEMFRHAGRDVTTPRPEGFEITKDLLAEAAALRGNVILGPPR</sequence>
<evidence type="ECO:0000259" key="1">
    <source>
        <dbReference type="Pfam" id="PF07883"/>
    </source>
</evidence>
<dbReference type="Gene3D" id="2.60.120.10">
    <property type="entry name" value="Jelly Rolls"/>
    <property type="match status" value="1"/>
</dbReference>
<protein>
    <submittedName>
        <fullName evidence="2">Cupin domain-containing protein</fullName>
    </submittedName>
</protein>
<dbReference type="InterPro" id="IPR053146">
    <property type="entry name" value="QDO-like"/>
</dbReference>
<dbReference type="SUPFAM" id="SSF51182">
    <property type="entry name" value="RmlC-like cupins"/>
    <property type="match status" value="1"/>
</dbReference>
<dbReference type="InterPro" id="IPR014710">
    <property type="entry name" value="RmlC-like_jellyroll"/>
</dbReference>
<organism evidence="2 3">
    <name type="scientific">Kitasatospora paranensis</name>
    <dbReference type="NCBI Taxonomy" id="258053"/>
    <lineage>
        <taxon>Bacteria</taxon>
        <taxon>Bacillati</taxon>
        <taxon>Actinomycetota</taxon>
        <taxon>Actinomycetes</taxon>
        <taxon>Kitasatosporales</taxon>
        <taxon>Streptomycetaceae</taxon>
        <taxon>Kitasatospora</taxon>
    </lineage>
</organism>